<name>A0A239BJW4_9BACT</name>
<protein>
    <submittedName>
        <fullName evidence="2">Uncharacterized protein</fullName>
    </submittedName>
</protein>
<keyword evidence="1" id="KW-1133">Transmembrane helix</keyword>
<gene>
    <name evidence="2" type="ORF">SAMN04488503_2580</name>
</gene>
<accession>A0A239BJW4</accession>
<dbReference type="EMBL" id="FZOC01000005">
    <property type="protein sequence ID" value="SNS07314.1"/>
    <property type="molecule type" value="Genomic_DNA"/>
</dbReference>
<evidence type="ECO:0000256" key="1">
    <source>
        <dbReference type="SAM" id="Phobius"/>
    </source>
</evidence>
<dbReference type="OrthoDB" id="1525247at2"/>
<proteinExistence type="predicted"/>
<dbReference type="Proteomes" id="UP000198324">
    <property type="component" value="Unassembled WGS sequence"/>
</dbReference>
<reference evidence="2 3" key="1">
    <citation type="submission" date="2017-06" db="EMBL/GenBank/DDBJ databases">
        <authorList>
            <person name="Kim H.J."/>
            <person name="Triplett B.A."/>
        </authorList>
    </citation>
    <scope>NUCLEOTIDE SEQUENCE [LARGE SCALE GENOMIC DNA]</scope>
    <source>
        <strain evidence="2 3">DSM 13116</strain>
    </source>
</reference>
<evidence type="ECO:0000313" key="2">
    <source>
        <dbReference type="EMBL" id="SNS07314.1"/>
    </source>
</evidence>
<sequence>MSLFGMLLNWLRSKTGIISALFFLGLAGLVLANVFIRPHHAEFGLDAYPGFWAVFGLVGGLAMVIIMKKIVQPMISRGDDYYERNS</sequence>
<keyword evidence="1" id="KW-0472">Membrane</keyword>
<keyword evidence="1" id="KW-0812">Transmembrane</keyword>
<organism evidence="2 3">
    <name type="scientific">Humidesulfovibrio mexicanus</name>
    <dbReference type="NCBI Taxonomy" id="147047"/>
    <lineage>
        <taxon>Bacteria</taxon>
        <taxon>Pseudomonadati</taxon>
        <taxon>Thermodesulfobacteriota</taxon>
        <taxon>Desulfovibrionia</taxon>
        <taxon>Desulfovibrionales</taxon>
        <taxon>Desulfovibrionaceae</taxon>
        <taxon>Humidesulfovibrio</taxon>
    </lineage>
</organism>
<evidence type="ECO:0000313" key="3">
    <source>
        <dbReference type="Proteomes" id="UP000198324"/>
    </source>
</evidence>
<dbReference type="RefSeq" id="WP_089274786.1">
    <property type="nucleotide sequence ID" value="NZ_FZOC01000005.1"/>
</dbReference>
<dbReference type="AlphaFoldDB" id="A0A239BJW4"/>
<feature type="transmembrane region" description="Helical" evidence="1">
    <location>
        <begin position="48"/>
        <end position="67"/>
    </location>
</feature>
<keyword evidence="3" id="KW-1185">Reference proteome</keyword>